<evidence type="ECO:0000256" key="3">
    <source>
        <dbReference type="ARBA" id="ARBA00022692"/>
    </source>
</evidence>
<keyword evidence="2 8" id="KW-0813">Transport</keyword>
<sequence length="234" mass="25702">MPRWTAVRFHQPQRSSLTPAPDGFRSLAGEDPDGDLTDYGSVIIPPTPTVAQLSINGRVAVRSAPSRPSLKSGDPDDPVPMPAAKPSAVVVPLAAISVDNESDGITPIKTPQSAVSGTRSFRFCDADENEMTDLNPNRIAISRRSSIIREKWSSKVEFLLAVIGFAVDLGNVWRFPYICYRNGGGAFLIPYMVMFIFGGLPMFYMELALGQFHRSGCISIWKKICPMFKGRCQF</sequence>
<dbReference type="GO" id="GO:0043005">
    <property type="term" value="C:neuron projection"/>
    <property type="evidence" value="ECO:0007669"/>
    <property type="project" value="TreeGrafter"/>
</dbReference>
<dbReference type="GO" id="GO:0005886">
    <property type="term" value="C:plasma membrane"/>
    <property type="evidence" value="ECO:0007669"/>
    <property type="project" value="TreeGrafter"/>
</dbReference>
<dbReference type="PANTHER" id="PTHR11616:SF279">
    <property type="entry name" value="SODIUM-DEPENDENT SEROTONIN TRANSPORTER"/>
    <property type="match status" value="1"/>
</dbReference>
<name>A0A914W0U9_9BILA</name>
<evidence type="ECO:0000313" key="11">
    <source>
        <dbReference type="Proteomes" id="UP000887566"/>
    </source>
</evidence>
<keyword evidence="3 8" id="KW-0812">Transmembrane</keyword>
<dbReference type="AlphaFoldDB" id="A0A914W0U9"/>
<dbReference type="PROSITE" id="PS00610">
    <property type="entry name" value="NA_NEUROTRAN_SYMP_1"/>
    <property type="match status" value="1"/>
</dbReference>
<dbReference type="GO" id="GO:0006865">
    <property type="term" value="P:amino acid transport"/>
    <property type="evidence" value="ECO:0007669"/>
    <property type="project" value="TreeGrafter"/>
</dbReference>
<feature type="region of interest" description="Disordered" evidence="9">
    <location>
        <begin position="1"/>
        <end position="32"/>
    </location>
</feature>
<comment type="similarity">
    <text evidence="8">Belongs to the sodium:neurotransmitter symporter (SNF) (TC 2.A.22) family.</text>
</comment>
<dbReference type="InterPro" id="IPR000175">
    <property type="entry name" value="Na/ntran_symport"/>
</dbReference>
<keyword evidence="7" id="KW-0915">Sodium</keyword>
<accession>A0A914W0U9</accession>
<feature type="binding site" evidence="7">
    <location>
        <position position="166"/>
    </location>
    <ligand>
        <name>Na(+)</name>
        <dbReference type="ChEBI" id="CHEBI:29101"/>
        <label>1</label>
    </ligand>
</feature>
<dbReference type="PANTHER" id="PTHR11616">
    <property type="entry name" value="SODIUM/CHLORIDE DEPENDENT TRANSPORTER"/>
    <property type="match status" value="1"/>
</dbReference>
<dbReference type="GO" id="GO:0046872">
    <property type="term" value="F:metal ion binding"/>
    <property type="evidence" value="ECO:0007669"/>
    <property type="project" value="UniProtKB-KW"/>
</dbReference>
<organism evidence="11 12">
    <name type="scientific">Plectus sambesii</name>
    <dbReference type="NCBI Taxonomy" id="2011161"/>
    <lineage>
        <taxon>Eukaryota</taxon>
        <taxon>Metazoa</taxon>
        <taxon>Ecdysozoa</taxon>
        <taxon>Nematoda</taxon>
        <taxon>Chromadorea</taxon>
        <taxon>Plectida</taxon>
        <taxon>Plectina</taxon>
        <taxon>Plectoidea</taxon>
        <taxon>Plectidae</taxon>
        <taxon>Plectus</taxon>
    </lineage>
</organism>
<dbReference type="PROSITE" id="PS50267">
    <property type="entry name" value="NA_NEUROTRAN_SYMP_3"/>
    <property type="match status" value="1"/>
</dbReference>
<proteinExistence type="inferred from homology"/>
<reference evidence="12" key="1">
    <citation type="submission" date="2022-11" db="UniProtKB">
        <authorList>
            <consortium name="WormBaseParasite"/>
        </authorList>
    </citation>
    <scope>IDENTIFICATION</scope>
</reference>
<evidence type="ECO:0000256" key="2">
    <source>
        <dbReference type="ARBA" id="ARBA00022448"/>
    </source>
</evidence>
<evidence type="ECO:0000256" key="5">
    <source>
        <dbReference type="ARBA" id="ARBA00022989"/>
    </source>
</evidence>
<evidence type="ECO:0000256" key="9">
    <source>
        <dbReference type="SAM" id="MobiDB-lite"/>
    </source>
</evidence>
<dbReference type="PRINTS" id="PR00176">
    <property type="entry name" value="NANEUSMPORT"/>
</dbReference>
<keyword evidence="6 10" id="KW-0472">Membrane</keyword>
<evidence type="ECO:0000256" key="4">
    <source>
        <dbReference type="ARBA" id="ARBA00022847"/>
    </source>
</evidence>
<feature type="transmembrane region" description="Helical" evidence="10">
    <location>
        <begin position="185"/>
        <end position="204"/>
    </location>
</feature>
<dbReference type="Proteomes" id="UP000887566">
    <property type="component" value="Unplaced"/>
</dbReference>
<feature type="binding site" evidence="7">
    <location>
        <position position="171"/>
    </location>
    <ligand>
        <name>Na(+)</name>
        <dbReference type="ChEBI" id="CHEBI:29101"/>
        <label>1</label>
    </ligand>
</feature>
<evidence type="ECO:0000256" key="7">
    <source>
        <dbReference type="PIRSR" id="PIRSR600175-1"/>
    </source>
</evidence>
<dbReference type="GO" id="GO:0051378">
    <property type="term" value="F:serotonin binding"/>
    <property type="evidence" value="ECO:0007669"/>
    <property type="project" value="TreeGrafter"/>
</dbReference>
<protein>
    <recommendedName>
        <fullName evidence="8">Transporter</fullName>
    </recommendedName>
</protein>
<dbReference type="Pfam" id="PF00209">
    <property type="entry name" value="SNF"/>
    <property type="match status" value="1"/>
</dbReference>
<evidence type="ECO:0000313" key="12">
    <source>
        <dbReference type="WBParaSite" id="PSAMB.scaffold2792size21257.g19118.t1"/>
    </source>
</evidence>
<keyword evidence="7" id="KW-0479">Metal-binding</keyword>
<keyword evidence="5 10" id="KW-1133">Transmembrane helix</keyword>
<evidence type="ECO:0000256" key="1">
    <source>
        <dbReference type="ARBA" id="ARBA00004141"/>
    </source>
</evidence>
<evidence type="ECO:0000256" key="6">
    <source>
        <dbReference type="ARBA" id="ARBA00023136"/>
    </source>
</evidence>
<keyword evidence="4 8" id="KW-0769">Symport</keyword>
<dbReference type="InterPro" id="IPR037272">
    <property type="entry name" value="SNS_sf"/>
</dbReference>
<dbReference type="GO" id="GO:0005335">
    <property type="term" value="F:serotonin:sodium:chloride symporter activity"/>
    <property type="evidence" value="ECO:0007669"/>
    <property type="project" value="TreeGrafter"/>
</dbReference>
<feature type="binding site" evidence="7">
    <location>
        <position position="167"/>
    </location>
    <ligand>
        <name>Na(+)</name>
        <dbReference type="ChEBI" id="CHEBI:29101"/>
        <label>1</label>
    </ligand>
</feature>
<evidence type="ECO:0000256" key="8">
    <source>
        <dbReference type="RuleBase" id="RU003732"/>
    </source>
</evidence>
<dbReference type="SUPFAM" id="SSF161070">
    <property type="entry name" value="SNF-like"/>
    <property type="match status" value="1"/>
</dbReference>
<evidence type="ECO:0000256" key="10">
    <source>
        <dbReference type="SAM" id="Phobius"/>
    </source>
</evidence>
<dbReference type="WBParaSite" id="PSAMB.scaffold2792size21257.g19118.t1">
    <property type="protein sequence ID" value="PSAMB.scaffold2792size21257.g19118.t1"/>
    <property type="gene ID" value="PSAMB.scaffold2792size21257.g19118"/>
</dbReference>
<keyword evidence="11" id="KW-1185">Reference proteome</keyword>
<comment type="subcellular location">
    <subcellularLocation>
        <location evidence="1">Membrane</location>
        <topology evidence="1">Multi-pass membrane protein</topology>
    </subcellularLocation>
</comment>
<dbReference type="GO" id="GO:0098793">
    <property type="term" value="C:presynapse"/>
    <property type="evidence" value="ECO:0007669"/>
    <property type="project" value="GOC"/>
</dbReference>
<feature type="region of interest" description="Disordered" evidence="9">
    <location>
        <begin position="62"/>
        <end position="82"/>
    </location>
</feature>
<feature type="binding site" evidence="7">
    <location>
        <position position="164"/>
    </location>
    <ligand>
        <name>Na(+)</name>
        <dbReference type="ChEBI" id="CHEBI:29101"/>
        <label>1</label>
    </ligand>
</feature>